<dbReference type="EMBL" id="ML978128">
    <property type="protein sequence ID" value="KAF2096971.1"/>
    <property type="molecule type" value="Genomic_DNA"/>
</dbReference>
<gene>
    <name evidence="2" type="ORF">NA57DRAFT_57582</name>
</gene>
<dbReference type="Proteomes" id="UP000799772">
    <property type="component" value="Unassembled WGS sequence"/>
</dbReference>
<evidence type="ECO:0000313" key="3">
    <source>
        <dbReference type="Proteomes" id="UP000799772"/>
    </source>
</evidence>
<feature type="compositionally biased region" description="Basic and acidic residues" evidence="1">
    <location>
        <begin position="242"/>
        <end position="261"/>
    </location>
</feature>
<evidence type="ECO:0000256" key="1">
    <source>
        <dbReference type="SAM" id="MobiDB-lite"/>
    </source>
</evidence>
<keyword evidence="3" id="KW-1185">Reference proteome</keyword>
<name>A0A9P4M3Q8_9PEZI</name>
<feature type="compositionally biased region" description="Basic and acidic residues" evidence="1">
    <location>
        <begin position="481"/>
        <end position="493"/>
    </location>
</feature>
<comment type="caution">
    <text evidence="2">The sequence shown here is derived from an EMBL/GenBank/DDBJ whole genome shotgun (WGS) entry which is preliminary data.</text>
</comment>
<feature type="region of interest" description="Disordered" evidence="1">
    <location>
        <begin position="321"/>
        <end position="426"/>
    </location>
</feature>
<proteinExistence type="predicted"/>
<accession>A0A9P4M3Q8</accession>
<organism evidence="2 3">
    <name type="scientific">Rhizodiscina lignyota</name>
    <dbReference type="NCBI Taxonomy" id="1504668"/>
    <lineage>
        <taxon>Eukaryota</taxon>
        <taxon>Fungi</taxon>
        <taxon>Dikarya</taxon>
        <taxon>Ascomycota</taxon>
        <taxon>Pezizomycotina</taxon>
        <taxon>Dothideomycetes</taxon>
        <taxon>Pleosporomycetidae</taxon>
        <taxon>Aulographales</taxon>
        <taxon>Rhizodiscinaceae</taxon>
        <taxon>Rhizodiscina</taxon>
    </lineage>
</organism>
<sequence>MAATPPPPKRVRTPQTPRFGPKYDNYEPFSPRRSSRIANRAGVDANLSTESNGSQTPNHSELLTSSSSGLINSAPNSTQAFSPPVSPISPAKRANTRAKRGDLDTLTPRKQRRVKMLADQESDSDHAGSAPQGSKAMLSHNLGAGMLPTPAKTPRKRAVPGEIVKSTARVLFADRPANVEDAMPSMRKSKNRKRMFSLDGQDDGDDEAGKVAIYTDSKEKVPEVDDAEDNPFYTKSGSKNKVKGEGEQKLQDERRSRRPAEMLEEEAEMEKNVKNDEGMIYVFRGRKVYRKFDNMSAAATAANSDTEADSLSISSIIKRKAGAAASEPFTRHSVTPRLLFPNEEQRRKMEERERREEEEALTDIEVPLADDPETGHLQVEGGTAGEEMTTPVKTNFEPATPPSSNKSKKKARGKAREVATHIDKDTEMAVVDEAEVMAHAVDSELEGADDRSELDMPRTRSKKVSPFTSWLRTKPGMAAKGESKGTKREREQDMSEVGGAGSGKRVRSGTLPEAST</sequence>
<feature type="region of interest" description="Disordered" evidence="1">
    <location>
        <begin position="175"/>
        <end position="270"/>
    </location>
</feature>
<feature type="compositionally biased region" description="Basic and acidic residues" evidence="1">
    <location>
        <begin position="414"/>
        <end position="426"/>
    </location>
</feature>
<evidence type="ECO:0000313" key="2">
    <source>
        <dbReference type="EMBL" id="KAF2096971.1"/>
    </source>
</evidence>
<feature type="compositionally biased region" description="Basic and acidic residues" evidence="1">
    <location>
        <begin position="343"/>
        <end position="357"/>
    </location>
</feature>
<protein>
    <submittedName>
        <fullName evidence="2">Uncharacterized protein</fullName>
    </submittedName>
</protein>
<reference evidence="2" key="1">
    <citation type="journal article" date="2020" name="Stud. Mycol.">
        <title>101 Dothideomycetes genomes: a test case for predicting lifestyles and emergence of pathogens.</title>
        <authorList>
            <person name="Haridas S."/>
            <person name="Albert R."/>
            <person name="Binder M."/>
            <person name="Bloem J."/>
            <person name="Labutti K."/>
            <person name="Salamov A."/>
            <person name="Andreopoulos B."/>
            <person name="Baker S."/>
            <person name="Barry K."/>
            <person name="Bills G."/>
            <person name="Bluhm B."/>
            <person name="Cannon C."/>
            <person name="Castanera R."/>
            <person name="Culley D."/>
            <person name="Daum C."/>
            <person name="Ezra D."/>
            <person name="Gonzalez J."/>
            <person name="Henrissat B."/>
            <person name="Kuo A."/>
            <person name="Liang C."/>
            <person name="Lipzen A."/>
            <person name="Lutzoni F."/>
            <person name="Magnuson J."/>
            <person name="Mondo S."/>
            <person name="Nolan M."/>
            <person name="Ohm R."/>
            <person name="Pangilinan J."/>
            <person name="Park H.-J."/>
            <person name="Ramirez L."/>
            <person name="Alfaro M."/>
            <person name="Sun H."/>
            <person name="Tritt A."/>
            <person name="Yoshinaga Y."/>
            <person name="Zwiers L.-H."/>
            <person name="Turgeon B."/>
            <person name="Goodwin S."/>
            <person name="Spatafora J."/>
            <person name="Crous P."/>
            <person name="Grigoriev I."/>
        </authorList>
    </citation>
    <scope>NUCLEOTIDE SEQUENCE</scope>
    <source>
        <strain evidence="2">CBS 133067</strain>
    </source>
</reference>
<feature type="compositionally biased region" description="Polar residues" evidence="1">
    <location>
        <begin position="46"/>
        <end position="81"/>
    </location>
</feature>
<feature type="region of interest" description="Disordered" evidence="1">
    <location>
        <begin position="1"/>
        <end position="162"/>
    </location>
</feature>
<feature type="compositionally biased region" description="Acidic residues" evidence="1">
    <location>
        <begin position="358"/>
        <end position="372"/>
    </location>
</feature>
<feature type="compositionally biased region" description="Basic and acidic residues" evidence="1">
    <location>
        <begin position="448"/>
        <end position="458"/>
    </location>
</feature>
<dbReference type="AlphaFoldDB" id="A0A9P4M3Q8"/>
<dbReference type="OrthoDB" id="5398515at2759"/>
<feature type="region of interest" description="Disordered" evidence="1">
    <location>
        <begin position="441"/>
        <end position="516"/>
    </location>
</feature>